<evidence type="ECO:0000313" key="2">
    <source>
        <dbReference type="Proteomes" id="UP001153678"/>
    </source>
</evidence>
<organism evidence="1 2">
    <name type="scientific">Funneliformis geosporum</name>
    <dbReference type="NCBI Taxonomy" id="1117311"/>
    <lineage>
        <taxon>Eukaryota</taxon>
        <taxon>Fungi</taxon>
        <taxon>Fungi incertae sedis</taxon>
        <taxon>Mucoromycota</taxon>
        <taxon>Glomeromycotina</taxon>
        <taxon>Glomeromycetes</taxon>
        <taxon>Glomerales</taxon>
        <taxon>Glomeraceae</taxon>
        <taxon>Funneliformis</taxon>
    </lineage>
</organism>
<dbReference type="AlphaFoldDB" id="A0A9W4SRS7"/>
<gene>
    <name evidence="1" type="ORF">FWILDA_LOCUS8447</name>
</gene>
<dbReference type="OrthoDB" id="2393071at2759"/>
<keyword evidence="2" id="KW-1185">Reference proteome</keyword>
<protein>
    <submittedName>
        <fullName evidence="1">13686_t:CDS:1</fullName>
    </submittedName>
</protein>
<sequence length="99" mass="11357">MVNSQTKLLFQQLLNHRNDKLKATDLNGHLTTDVHIQFKHFIALEKGQLAPETQHSQSLVHGFAKYPRFDIIIGRMFIQISVSSFDQHNKDSAEITKSL</sequence>
<dbReference type="EMBL" id="CAMKVN010001804">
    <property type="protein sequence ID" value="CAI2178162.1"/>
    <property type="molecule type" value="Genomic_DNA"/>
</dbReference>
<evidence type="ECO:0000313" key="1">
    <source>
        <dbReference type="EMBL" id="CAI2178162.1"/>
    </source>
</evidence>
<comment type="caution">
    <text evidence="1">The sequence shown here is derived from an EMBL/GenBank/DDBJ whole genome shotgun (WGS) entry which is preliminary data.</text>
</comment>
<dbReference type="Proteomes" id="UP001153678">
    <property type="component" value="Unassembled WGS sequence"/>
</dbReference>
<accession>A0A9W4SRS7</accession>
<reference evidence="1" key="1">
    <citation type="submission" date="2022-08" db="EMBL/GenBank/DDBJ databases">
        <authorList>
            <person name="Kallberg Y."/>
            <person name="Tangrot J."/>
            <person name="Rosling A."/>
        </authorList>
    </citation>
    <scope>NUCLEOTIDE SEQUENCE</scope>
    <source>
        <strain evidence="1">Wild A</strain>
    </source>
</reference>
<proteinExistence type="predicted"/>
<name>A0A9W4SRS7_9GLOM</name>